<feature type="region of interest" description="Disordered" evidence="1">
    <location>
        <begin position="101"/>
        <end position="149"/>
    </location>
</feature>
<protein>
    <submittedName>
        <fullName evidence="2">Uncharacterized protein</fullName>
    </submittedName>
</protein>
<dbReference type="EMBL" id="JAQJAN010000013">
    <property type="protein sequence ID" value="KAJ5712533.1"/>
    <property type="molecule type" value="Genomic_DNA"/>
</dbReference>
<evidence type="ECO:0000313" key="3">
    <source>
        <dbReference type="Proteomes" id="UP001215712"/>
    </source>
</evidence>
<sequence>MDLPTDTSRALKYAQPRGVGSCESEVEVATFFPEDHHHQFSQANFDHNAKQKEFKGFFSGCITNSESHRFCLDQKSARSLCATQRHIRTDPRIKRSMTLHPIDLPSITESEGPLDTEHDEDESRTAAVQQGTDPLETEPQGDTSPLETGEISMLREMFKVRAKYFVLI</sequence>
<dbReference type="Proteomes" id="UP001215712">
    <property type="component" value="Unassembled WGS sequence"/>
</dbReference>
<feature type="compositionally biased region" description="Acidic residues" evidence="1">
    <location>
        <begin position="112"/>
        <end position="122"/>
    </location>
</feature>
<reference evidence="2" key="2">
    <citation type="submission" date="2023-01" db="EMBL/GenBank/DDBJ databases">
        <authorList>
            <person name="Petersen C."/>
        </authorList>
    </citation>
    <scope>NUCLEOTIDE SEQUENCE</scope>
    <source>
        <strain evidence="2">IBT 17514</strain>
    </source>
</reference>
<proteinExistence type="predicted"/>
<reference evidence="2" key="1">
    <citation type="journal article" date="2023" name="IMA Fungus">
        <title>Comparative genomic study of the Penicillium genus elucidates a diverse pangenome and 15 lateral gene transfer events.</title>
        <authorList>
            <person name="Petersen C."/>
            <person name="Sorensen T."/>
            <person name="Nielsen M.R."/>
            <person name="Sondergaard T.E."/>
            <person name="Sorensen J.L."/>
            <person name="Fitzpatrick D.A."/>
            <person name="Frisvad J.C."/>
            <person name="Nielsen K.L."/>
        </authorList>
    </citation>
    <scope>NUCLEOTIDE SEQUENCE</scope>
    <source>
        <strain evidence="2">IBT 17514</strain>
    </source>
</reference>
<evidence type="ECO:0000313" key="2">
    <source>
        <dbReference type="EMBL" id="KAJ5712533.1"/>
    </source>
</evidence>
<comment type="caution">
    <text evidence="2">The sequence shown here is derived from an EMBL/GenBank/DDBJ whole genome shotgun (WGS) entry which is preliminary data.</text>
</comment>
<dbReference type="AlphaFoldDB" id="A0AAD6MT08"/>
<accession>A0AAD6MT08</accession>
<organism evidence="2 3">
    <name type="scientific">Penicillium malachiteum</name>
    <dbReference type="NCBI Taxonomy" id="1324776"/>
    <lineage>
        <taxon>Eukaryota</taxon>
        <taxon>Fungi</taxon>
        <taxon>Dikarya</taxon>
        <taxon>Ascomycota</taxon>
        <taxon>Pezizomycotina</taxon>
        <taxon>Eurotiomycetes</taxon>
        <taxon>Eurotiomycetidae</taxon>
        <taxon>Eurotiales</taxon>
        <taxon>Aspergillaceae</taxon>
        <taxon>Penicillium</taxon>
    </lineage>
</organism>
<name>A0AAD6MT08_9EURO</name>
<gene>
    <name evidence="2" type="ORF">N7493_009001</name>
</gene>
<evidence type="ECO:0000256" key="1">
    <source>
        <dbReference type="SAM" id="MobiDB-lite"/>
    </source>
</evidence>
<keyword evidence="3" id="KW-1185">Reference proteome</keyword>